<name>A0A1Y3PRR9_9BACI</name>
<dbReference type="AlphaFoldDB" id="A0A1Y3PRR9"/>
<comment type="caution">
    <text evidence="2">The sequence shown here is derived from an EMBL/GenBank/DDBJ whole genome shotgun (WGS) entry which is preliminary data.</text>
</comment>
<protein>
    <submittedName>
        <fullName evidence="2">Uncharacterized protein</fullName>
    </submittedName>
</protein>
<organism evidence="2 3">
    <name type="scientific">Bacillus thermozeamaize</name>
    <dbReference type="NCBI Taxonomy" id="230954"/>
    <lineage>
        <taxon>Bacteria</taxon>
        <taxon>Bacillati</taxon>
        <taxon>Bacillota</taxon>
        <taxon>Bacilli</taxon>
        <taxon>Bacillales</taxon>
        <taxon>Bacillaceae</taxon>
        <taxon>Bacillus</taxon>
    </lineage>
</organism>
<accession>A0A1Y3PRR9</accession>
<evidence type="ECO:0000313" key="3">
    <source>
        <dbReference type="Proteomes" id="UP000196475"/>
    </source>
</evidence>
<proteinExistence type="predicted"/>
<feature type="coiled-coil region" evidence="1">
    <location>
        <begin position="110"/>
        <end position="144"/>
    </location>
</feature>
<evidence type="ECO:0000313" key="2">
    <source>
        <dbReference type="EMBL" id="OUM87019.1"/>
    </source>
</evidence>
<keyword evidence="1" id="KW-0175">Coiled coil</keyword>
<dbReference type="EMBL" id="LZRT01000080">
    <property type="protein sequence ID" value="OUM87019.1"/>
    <property type="molecule type" value="Genomic_DNA"/>
</dbReference>
<dbReference type="Proteomes" id="UP000196475">
    <property type="component" value="Unassembled WGS sequence"/>
</dbReference>
<reference evidence="3" key="1">
    <citation type="submission" date="2016-06" db="EMBL/GenBank/DDBJ databases">
        <authorList>
            <person name="Nascimento L."/>
            <person name="Pereira R.V."/>
            <person name="Martins L.F."/>
            <person name="Quaggio R.B."/>
            <person name="Silva A.M."/>
            <person name="Setubal J.C."/>
        </authorList>
    </citation>
    <scope>NUCLEOTIDE SEQUENCE [LARGE SCALE GENOMIC DNA]</scope>
</reference>
<evidence type="ECO:0000256" key="1">
    <source>
        <dbReference type="SAM" id="Coils"/>
    </source>
</evidence>
<sequence length="152" mass="17952">MANEQDILTNEQESPTMRERIEAFYRQSGGPNNPDIQRIIEEHLLYGKDHGVRGKRETIRDAFRRVISNDPSNKLVYEWITQFRASLNDHWEELVHRQDGQTERMMREFAQVVNKRLAEQDRRLAQLEAKLDQILQQLDGNSDASKIKHLKI</sequence>
<gene>
    <name evidence="2" type="ORF">BAA01_16540</name>
</gene>